<organism evidence="1 2">
    <name type="scientific">Parelaphostrongylus tenuis</name>
    <name type="common">Meningeal worm</name>
    <dbReference type="NCBI Taxonomy" id="148309"/>
    <lineage>
        <taxon>Eukaryota</taxon>
        <taxon>Metazoa</taxon>
        <taxon>Ecdysozoa</taxon>
        <taxon>Nematoda</taxon>
        <taxon>Chromadorea</taxon>
        <taxon>Rhabditida</taxon>
        <taxon>Rhabditina</taxon>
        <taxon>Rhabditomorpha</taxon>
        <taxon>Strongyloidea</taxon>
        <taxon>Metastrongylidae</taxon>
        <taxon>Parelaphostrongylus</taxon>
    </lineage>
</organism>
<reference evidence="1" key="1">
    <citation type="submission" date="2021-06" db="EMBL/GenBank/DDBJ databases">
        <title>Parelaphostrongylus tenuis whole genome reference sequence.</title>
        <authorList>
            <person name="Garwood T.J."/>
            <person name="Larsen P.A."/>
            <person name="Fountain-Jones N.M."/>
            <person name="Garbe J.R."/>
            <person name="Macchietto M.G."/>
            <person name="Kania S.A."/>
            <person name="Gerhold R.W."/>
            <person name="Richards J.E."/>
            <person name="Wolf T.M."/>
        </authorList>
    </citation>
    <scope>NUCLEOTIDE SEQUENCE</scope>
    <source>
        <strain evidence="1">MNPRO001-30</strain>
        <tissue evidence="1">Meninges</tissue>
    </source>
</reference>
<dbReference type="Proteomes" id="UP001196413">
    <property type="component" value="Unassembled WGS sequence"/>
</dbReference>
<name>A0AAD5N374_PARTN</name>
<proteinExistence type="predicted"/>
<accession>A0AAD5N374</accession>
<sequence>MVDRYASHLQVSLLLTKTSQIAIVLCGIVDGLFSKEVTTLAKGLKTVRIDWDVTEEEAVECSENHMRKSGDGDAMK</sequence>
<protein>
    <submittedName>
        <fullName evidence="1">Uncharacterized protein</fullName>
    </submittedName>
</protein>
<evidence type="ECO:0000313" key="2">
    <source>
        <dbReference type="Proteomes" id="UP001196413"/>
    </source>
</evidence>
<comment type="caution">
    <text evidence="1">The sequence shown here is derived from an EMBL/GenBank/DDBJ whole genome shotgun (WGS) entry which is preliminary data.</text>
</comment>
<gene>
    <name evidence="1" type="ORF">KIN20_020420</name>
</gene>
<keyword evidence="2" id="KW-1185">Reference proteome</keyword>
<dbReference type="AlphaFoldDB" id="A0AAD5N374"/>
<dbReference type="EMBL" id="JAHQIW010004134">
    <property type="protein sequence ID" value="KAJ1361221.1"/>
    <property type="molecule type" value="Genomic_DNA"/>
</dbReference>
<evidence type="ECO:0000313" key="1">
    <source>
        <dbReference type="EMBL" id="KAJ1361221.1"/>
    </source>
</evidence>